<dbReference type="SUPFAM" id="SSF81301">
    <property type="entry name" value="Nucleotidyltransferase"/>
    <property type="match status" value="1"/>
</dbReference>
<keyword evidence="3" id="KW-1185">Reference proteome</keyword>
<comment type="caution">
    <text evidence="2">The sequence shown here is derived from an EMBL/GenBank/DDBJ whole genome shotgun (WGS) entry which is preliminary data.</text>
</comment>
<dbReference type="RefSeq" id="WP_151619484.1">
    <property type="nucleotide sequence ID" value="NZ_WBXO01000003.1"/>
</dbReference>
<keyword evidence="2" id="KW-0808">Transferase</keyword>
<dbReference type="AlphaFoldDB" id="A0A6I0F1X8"/>
<evidence type="ECO:0000259" key="1">
    <source>
        <dbReference type="Pfam" id="PF18765"/>
    </source>
</evidence>
<dbReference type="CDD" id="cd05403">
    <property type="entry name" value="NT_KNTase_like"/>
    <property type="match status" value="1"/>
</dbReference>
<proteinExistence type="predicted"/>
<dbReference type="Gene3D" id="3.30.460.10">
    <property type="entry name" value="Beta Polymerase, domain 2"/>
    <property type="match status" value="1"/>
</dbReference>
<evidence type="ECO:0000313" key="3">
    <source>
        <dbReference type="Proteomes" id="UP000468766"/>
    </source>
</evidence>
<dbReference type="EMBL" id="WBXO01000003">
    <property type="protein sequence ID" value="KAB2953465.1"/>
    <property type="molecule type" value="Genomic_DNA"/>
</dbReference>
<feature type="domain" description="Polymerase beta nucleotidyltransferase" evidence="1">
    <location>
        <begin position="13"/>
        <end position="101"/>
    </location>
</feature>
<accession>A0A6I0F1X8</accession>
<sequence length="101" mass="11690">MNFGITPRSMALILDALKRKQSIERAVIFGSRSMGNFKQGSDVDIALYGEHVTEEIVQEIHAELNERLPLPYFFDVIHYDTLEHAGLKEQIDRFGEEFYSR</sequence>
<evidence type="ECO:0000313" key="2">
    <source>
        <dbReference type="EMBL" id="KAB2953465.1"/>
    </source>
</evidence>
<name>A0A6I0F1X8_9FIRM</name>
<dbReference type="GO" id="GO:0016740">
    <property type="term" value="F:transferase activity"/>
    <property type="evidence" value="ECO:0007669"/>
    <property type="project" value="UniProtKB-KW"/>
</dbReference>
<dbReference type="Pfam" id="PF18765">
    <property type="entry name" value="Polbeta"/>
    <property type="match status" value="1"/>
</dbReference>
<dbReference type="InterPro" id="IPR041633">
    <property type="entry name" value="Polbeta"/>
</dbReference>
<dbReference type="OrthoDB" id="9803106at2"/>
<dbReference type="Proteomes" id="UP000468766">
    <property type="component" value="Unassembled WGS sequence"/>
</dbReference>
<organism evidence="2 3">
    <name type="scientific">Heliorestis acidaminivorans</name>
    <dbReference type="NCBI Taxonomy" id="553427"/>
    <lineage>
        <taxon>Bacteria</taxon>
        <taxon>Bacillati</taxon>
        <taxon>Bacillota</taxon>
        <taxon>Clostridia</taxon>
        <taxon>Eubacteriales</taxon>
        <taxon>Heliobacteriaceae</taxon>
        <taxon>Heliorestis</taxon>
    </lineage>
</organism>
<protein>
    <submittedName>
        <fullName evidence="2">Nucleotidyltransferase domain-containing protein</fullName>
    </submittedName>
</protein>
<dbReference type="InterPro" id="IPR043519">
    <property type="entry name" value="NT_sf"/>
</dbReference>
<reference evidence="2 3" key="1">
    <citation type="submission" date="2019-10" db="EMBL/GenBank/DDBJ databases">
        <title>Whole-genome sequence of the extremophile Heliorestis acidaminivorans DSM 24790.</title>
        <authorList>
            <person name="Kyndt J.A."/>
            <person name="Meyer T.E."/>
        </authorList>
    </citation>
    <scope>NUCLEOTIDE SEQUENCE [LARGE SCALE GENOMIC DNA]</scope>
    <source>
        <strain evidence="2 3">DSM 24790</strain>
    </source>
</reference>
<gene>
    <name evidence="2" type="ORF">F9B85_06055</name>
</gene>